<accession>A0A1G8ME01</accession>
<evidence type="ECO:0000313" key="3">
    <source>
        <dbReference type="Proteomes" id="UP000199258"/>
    </source>
</evidence>
<feature type="region of interest" description="Disordered" evidence="1">
    <location>
        <begin position="1"/>
        <end position="86"/>
    </location>
</feature>
<name>A0A1G8ME01_9MICC</name>
<dbReference type="STRING" id="335973.SAMN04488693_11727"/>
<dbReference type="EMBL" id="FNDT01000017">
    <property type="protein sequence ID" value="SDI65550.1"/>
    <property type="molecule type" value="Genomic_DNA"/>
</dbReference>
<dbReference type="AlphaFoldDB" id="A0A1G8ME01"/>
<reference evidence="2 3" key="1">
    <citation type="submission" date="2016-10" db="EMBL/GenBank/DDBJ databases">
        <authorList>
            <person name="de Groot N.N."/>
        </authorList>
    </citation>
    <scope>NUCLEOTIDE SEQUENCE [LARGE SCALE GENOMIC DNA]</scope>
    <source>
        <strain evidence="2 3">NP_1H</strain>
    </source>
</reference>
<protein>
    <submittedName>
        <fullName evidence="2">Uncharacterized protein</fullName>
    </submittedName>
</protein>
<evidence type="ECO:0000256" key="1">
    <source>
        <dbReference type="SAM" id="MobiDB-lite"/>
    </source>
</evidence>
<sequence length="86" mass="9311">MTDNAAESTHEHPEDPREEVLEPEPHAGHASNIREQQGTHEAGAAPAAYVGGDEPGEKPEDAADNSGNWDEMGRENPVKEPRNEES</sequence>
<dbReference type="OrthoDB" id="4948297at2"/>
<dbReference type="RefSeq" id="WP_090587706.1">
    <property type="nucleotide sequence ID" value="NZ_FNDT01000017.1"/>
</dbReference>
<feature type="compositionally biased region" description="Basic and acidic residues" evidence="1">
    <location>
        <begin position="71"/>
        <end position="86"/>
    </location>
</feature>
<keyword evidence="3" id="KW-1185">Reference proteome</keyword>
<evidence type="ECO:0000313" key="2">
    <source>
        <dbReference type="EMBL" id="SDI65550.1"/>
    </source>
</evidence>
<feature type="compositionally biased region" description="Basic and acidic residues" evidence="1">
    <location>
        <begin position="8"/>
        <end position="27"/>
    </location>
</feature>
<proteinExistence type="predicted"/>
<gene>
    <name evidence="2" type="ORF">SAMN04488693_11727</name>
</gene>
<organism evidence="2 3">
    <name type="scientific">Arthrobacter subterraneus</name>
    <dbReference type="NCBI Taxonomy" id="335973"/>
    <lineage>
        <taxon>Bacteria</taxon>
        <taxon>Bacillati</taxon>
        <taxon>Actinomycetota</taxon>
        <taxon>Actinomycetes</taxon>
        <taxon>Micrococcales</taxon>
        <taxon>Micrococcaceae</taxon>
        <taxon>Arthrobacter</taxon>
    </lineage>
</organism>
<dbReference type="Proteomes" id="UP000199258">
    <property type="component" value="Unassembled WGS sequence"/>
</dbReference>